<protein>
    <submittedName>
        <fullName evidence="1">Uncharacterized protein</fullName>
    </submittedName>
</protein>
<reference evidence="2" key="1">
    <citation type="journal article" date="2008" name="Nat. Genet.">
        <title>The Pristionchus pacificus genome provides a unique perspective on nematode lifestyle and parasitism.</title>
        <authorList>
            <person name="Dieterich C."/>
            <person name="Clifton S.W."/>
            <person name="Schuster L.N."/>
            <person name="Chinwalla A."/>
            <person name="Delehaunty K."/>
            <person name="Dinkelacker I."/>
            <person name="Fulton L."/>
            <person name="Fulton R."/>
            <person name="Godfrey J."/>
            <person name="Minx P."/>
            <person name="Mitreva M."/>
            <person name="Roeseler W."/>
            <person name="Tian H."/>
            <person name="Witte H."/>
            <person name="Yang S.P."/>
            <person name="Wilson R.K."/>
            <person name="Sommer R.J."/>
        </authorList>
    </citation>
    <scope>NUCLEOTIDE SEQUENCE [LARGE SCALE GENOMIC DNA]</scope>
    <source>
        <strain evidence="2">PS312</strain>
    </source>
</reference>
<proteinExistence type="predicted"/>
<dbReference type="AlphaFoldDB" id="A0A2A6C1K2"/>
<evidence type="ECO:0000313" key="1">
    <source>
        <dbReference type="EnsemblMetazoa" id="PPA08811.1"/>
    </source>
</evidence>
<dbReference type="EnsemblMetazoa" id="PPA08811.1">
    <property type="protein sequence ID" value="PPA08811.1"/>
    <property type="gene ID" value="WBGene00098365"/>
</dbReference>
<sequence>MERSRCSPFTFHFWSLASKSLCKTAHYFLLRSLSSMLISVLTETIMSAELIEKLTKLAEYIKAHPDEARAGVAKLSPDAQKPAGDIIKIFVSDKDPKTKHEEIQALKASLPANIAAEIEEHKQELAKKLAARA</sequence>
<accession>A0A2A6C1K2</accession>
<organism evidence="1 2">
    <name type="scientific">Pristionchus pacificus</name>
    <name type="common">Parasitic nematode worm</name>
    <dbReference type="NCBI Taxonomy" id="54126"/>
    <lineage>
        <taxon>Eukaryota</taxon>
        <taxon>Metazoa</taxon>
        <taxon>Ecdysozoa</taxon>
        <taxon>Nematoda</taxon>
        <taxon>Chromadorea</taxon>
        <taxon>Rhabditida</taxon>
        <taxon>Rhabditina</taxon>
        <taxon>Diplogasteromorpha</taxon>
        <taxon>Diplogasteroidea</taxon>
        <taxon>Neodiplogasteridae</taxon>
        <taxon>Pristionchus</taxon>
    </lineage>
</organism>
<gene>
    <name evidence="1" type="primary">WBGene00098365</name>
</gene>
<keyword evidence="2" id="KW-1185">Reference proteome</keyword>
<evidence type="ECO:0000313" key="2">
    <source>
        <dbReference type="Proteomes" id="UP000005239"/>
    </source>
</evidence>
<reference evidence="1" key="2">
    <citation type="submission" date="2022-06" db="UniProtKB">
        <authorList>
            <consortium name="EnsemblMetazoa"/>
        </authorList>
    </citation>
    <scope>IDENTIFICATION</scope>
    <source>
        <strain evidence="1">PS312</strain>
    </source>
</reference>
<name>A0A2A6C1K2_PRIPA</name>
<accession>A0A8R1U6Q8</accession>
<dbReference type="Proteomes" id="UP000005239">
    <property type="component" value="Unassembled WGS sequence"/>
</dbReference>